<reference evidence="2 3" key="1">
    <citation type="journal article" date="2018" name="New Phytol.">
        <title>Comparative genomics and transcriptomics depict ericoid mycorrhizal fungi as versatile saprotrophs and plant mutualists.</title>
        <authorList>
            <person name="Martino E."/>
            <person name="Morin E."/>
            <person name="Grelet G.A."/>
            <person name="Kuo A."/>
            <person name="Kohler A."/>
            <person name="Daghino S."/>
            <person name="Barry K.W."/>
            <person name="Cichocki N."/>
            <person name="Clum A."/>
            <person name="Dockter R.B."/>
            <person name="Hainaut M."/>
            <person name="Kuo R.C."/>
            <person name="LaButti K."/>
            <person name="Lindahl B.D."/>
            <person name="Lindquist E.A."/>
            <person name="Lipzen A."/>
            <person name="Khouja H.R."/>
            <person name="Magnuson J."/>
            <person name="Murat C."/>
            <person name="Ohm R.A."/>
            <person name="Singer S.W."/>
            <person name="Spatafora J.W."/>
            <person name="Wang M."/>
            <person name="Veneault-Fourrey C."/>
            <person name="Henrissat B."/>
            <person name="Grigoriev I.V."/>
            <person name="Martin F.M."/>
            <person name="Perotto S."/>
        </authorList>
    </citation>
    <scope>NUCLEOTIDE SEQUENCE [LARGE SCALE GENOMIC DNA]</scope>
    <source>
        <strain evidence="2 3">ATCC 22711</strain>
    </source>
</reference>
<protein>
    <submittedName>
        <fullName evidence="2">Uncharacterized protein</fullName>
    </submittedName>
</protein>
<feature type="compositionally biased region" description="Basic and acidic residues" evidence="1">
    <location>
        <begin position="354"/>
        <end position="369"/>
    </location>
</feature>
<feature type="region of interest" description="Disordered" evidence="1">
    <location>
        <begin position="554"/>
        <end position="631"/>
    </location>
</feature>
<name>A0A2T3AQU0_AMORE</name>
<evidence type="ECO:0000313" key="3">
    <source>
        <dbReference type="Proteomes" id="UP000241818"/>
    </source>
</evidence>
<dbReference type="AlphaFoldDB" id="A0A2T3AQU0"/>
<dbReference type="InParanoid" id="A0A2T3AQU0"/>
<organism evidence="2 3">
    <name type="scientific">Amorphotheca resinae ATCC 22711</name>
    <dbReference type="NCBI Taxonomy" id="857342"/>
    <lineage>
        <taxon>Eukaryota</taxon>
        <taxon>Fungi</taxon>
        <taxon>Dikarya</taxon>
        <taxon>Ascomycota</taxon>
        <taxon>Pezizomycotina</taxon>
        <taxon>Leotiomycetes</taxon>
        <taxon>Helotiales</taxon>
        <taxon>Amorphothecaceae</taxon>
        <taxon>Amorphotheca</taxon>
    </lineage>
</organism>
<gene>
    <name evidence="2" type="ORF">M430DRAFT_22865</name>
</gene>
<feature type="compositionally biased region" description="Acidic residues" evidence="1">
    <location>
        <begin position="370"/>
        <end position="384"/>
    </location>
</feature>
<feature type="compositionally biased region" description="Low complexity" evidence="1">
    <location>
        <begin position="590"/>
        <end position="603"/>
    </location>
</feature>
<dbReference type="STRING" id="857342.A0A2T3AQU0"/>
<feature type="region of interest" description="Disordered" evidence="1">
    <location>
        <begin position="305"/>
        <end position="340"/>
    </location>
</feature>
<dbReference type="OrthoDB" id="5389734at2759"/>
<feature type="region of interest" description="Disordered" evidence="1">
    <location>
        <begin position="660"/>
        <end position="682"/>
    </location>
</feature>
<dbReference type="RefSeq" id="XP_024717026.1">
    <property type="nucleotide sequence ID" value="XM_024864781.1"/>
</dbReference>
<evidence type="ECO:0000313" key="2">
    <source>
        <dbReference type="EMBL" id="PSS08628.1"/>
    </source>
</evidence>
<feature type="compositionally biased region" description="Basic and acidic residues" evidence="1">
    <location>
        <begin position="660"/>
        <end position="674"/>
    </location>
</feature>
<accession>A0A2T3AQU0</accession>
<dbReference type="Proteomes" id="UP000241818">
    <property type="component" value="Unassembled WGS sequence"/>
</dbReference>
<proteinExistence type="predicted"/>
<dbReference type="EMBL" id="KZ679018">
    <property type="protein sequence ID" value="PSS08628.1"/>
    <property type="molecule type" value="Genomic_DNA"/>
</dbReference>
<evidence type="ECO:0000256" key="1">
    <source>
        <dbReference type="SAM" id="MobiDB-lite"/>
    </source>
</evidence>
<dbReference type="GeneID" id="36572862"/>
<feature type="compositionally biased region" description="Low complexity" evidence="1">
    <location>
        <begin position="314"/>
        <end position="328"/>
    </location>
</feature>
<feature type="region of interest" description="Disordered" evidence="1">
    <location>
        <begin position="352"/>
        <end position="445"/>
    </location>
</feature>
<keyword evidence="3" id="KW-1185">Reference proteome</keyword>
<sequence>MGPPNGVVSSGAEDVPIPIALHADDEIQPPRSPIAQKTTALDVDTMKEVGAPVPTHPILSMQGAFAESMREASENATSSIPKPKLGDAAARRQILIEQAASDETHAARWGQRPGQQYHPLWKLMAQISFGIYLLLNGIAKDDEQVMSILQGHVDEVDEFLETTLEDFDLAQYDITERLRLLKLPLENIDIFDGMLEDRDFRLRIITGNEKIEHVITRTERAMRDALKDVQQGMDACKEFTLYLAEEQDETWRDERPDMETVFDAMKGNVDGWCKACGSLQKKGNALGVALVQLGSMVAEMDRRAGEVSRKARFSTTSESSPTSQAASSPPHPSKQTRQSIVRITPPDADMTTEFQEHKQDPEPAVRESYLDLDSDSEEEEEEKETEYILAPRTYTPIPPRQPSPARVQQATPPPETKSRNSLRQRFSLNPKEVSPGMHKHPTSRNTINNNDDYWDPQTAIFSVAENVQTHRNNRTTITSQRHIPPITVPTPHELEAVVPPPSRGMDSAYCSDLEKPFSPPSVQSAYAQTPNLGSHRISGSPRIVAPPVMRDHVPSPRSAHQFFRPVNASPHSPLQRPWTAAPASHHTHNHSNLSNLSKLSNGSATHLPPPSSLGNRRAAPSAMGLSTMSDITTVTENGQKLKKKRSAFGWLKKAFALSEEEKQAFEERRRRTDQENLYYERPQQKWIDGKRVR</sequence>